<evidence type="ECO:0000256" key="9">
    <source>
        <dbReference type="ARBA" id="ARBA00022619"/>
    </source>
</evidence>
<feature type="site" description="Essential for catalytic activity" evidence="14">
    <location>
        <position position="126"/>
    </location>
</feature>
<dbReference type="UniPathway" id="UPA00275">
    <property type="reaction ID" value="UER00399"/>
</dbReference>
<dbReference type="EMBL" id="LKAJ02000001">
    <property type="protein sequence ID" value="MCS5710332.1"/>
    <property type="molecule type" value="Genomic_DNA"/>
</dbReference>
<reference evidence="16" key="1">
    <citation type="submission" date="2015-09" db="EMBL/GenBank/DDBJ databases">
        <title>Draft Genome Sequences of Two Novel Amoeba-resistant Intranuclear Bacteria, Candidatus Berkiella cookevillensis and Candidatus Berkiella aquae.</title>
        <authorList>
            <person name="Mehari Y.T."/>
            <person name="Arivett B.A."/>
            <person name="Farone A.L."/>
            <person name="Gunderson J.H."/>
            <person name="Farone M.B."/>
        </authorList>
    </citation>
    <scope>NUCLEOTIDE SEQUENCE [LARGE SCALE GENOMIC DNA]</scope>
    <source>
        <strain evidence="16">HT99</strain>
    </source>
</reference>
<dbReference type="NCBIfam" id="TIGR00506">
    <property type="entry name" value="ribB"/>
    <property type="match status" value="1"/>
</dbReference>
<keyword evidence="12 14" id="KW-0464">Manganese</keyword>
<evidence type="ECO:0000256" key="13">
    <source>
        <dbReference type="ARBA" id="ARBA00023239"/>
    </source>
</evidence>
<evidence type="ECO:0000256" key="6">
    <source>
        <dbReference type="ARBA" id="ARBA00008976"/>
    </source>
</evidence>
<evidence type="ECO:0000256" key="3">
    <source>
        <dbReference type="ARBA" id="ARBA00002284"/>
    </source>
</evidence>
<evidence type="ECO:0000256" key="11">
    <source>
        <dbReference type="ARBA" id="ARBA00022842"/>
    </source>
</evidence>
<dbReference type="PANTHER" id="PTHR21327">
    <property type="entry name" value="GTP CYCLOHYDROLASE II-RELATED"/>
    <property type="match status" value="1"/>
</dbReference>
<feature type="site" description="Essential for catalytic activity" evidence="14">
    <location>
        <position position="164"/>
    </location>
</feature>
<dbReference type="PATRIC" id="fig|1590043.3.peg.1185"/>
<comment type="function">
    <text evidence="3 14 15">Catalyzes the conversion of D-ribulose 5-phosphate to formate and 3,4-dihydroxy-2-butanone 4-phosphate.</text>
</comment>
<reference evidence="17" key="2">
    <citation type="journal article" date="2016" name="Genome Announc.">
        <title>Draft Genome Sequences of Two Novel Amoeba-Resistant Intranuclear Bacteria, 'Candidatus Berkiella cookevillensis' and 'Candidatus Berkiella aquae'.</title>
        <authorList>
            <person name="Mehari Y.T."/>
            <person name="Arivett B.A."/>
            <person name="Farone A.L."/>
            <person name="Gunderson J.H."/>
            <person name="Farone M.B."/>
        </authorList>
    </citation>
    <scope>NUCLEOTIDE SEQUENCE</scope>
    <source>
        <strain evidence="17">HT99</strain>
    </source>
</reference>
<evidence type="ECO:0000313" key="17">
    <source>
        <dbReference type="EMBL" id="MCS5710332.1"/>
    </source>
</evidence>
<comment type="similarity">
    <text evidence="6">In the C-terminal section; belongs to the GTP cyclohydrolase II family.</text>
</comment>
<dbReference type="GO" id="GO:0009231">
    <property type="term" value="P:riboflavin biosynthetic process"/>
    <property type="evidence" value="ECO:0007669"/>
    <property type="project" value="UniProtKB-UniRule"/>
</dbReference>
<dbReference type="GO" id="GO:0005829">
    <property type="term" value="C:cytosol"/>
    <property type="evidence" value="ECO:0007669"/>
    <property type="project" value="TreeGrafter"/>
</dbReference>
<keyword evidence="18" id="KW-1185">Reference proteome</keyword>
<dbReference type="EC" id="4.1.99.12" evidence="7 14"/>
<sequence>MTIHSTEEIIEDIRQGKMVIMIDDEDRENEGDIIMAAQMVTDKHITFMAREACGLICLPMSKECCEQIGLARIRGTNHSKIAPNFTLSIEAAQGVTTGISAKERAHTILTAVHPKAKPEDVVQPGHIFPIMALPGGVLERPGHTEASVDLAHLAGLAPAGVLCEILNEDGTMARLPELKVFAQKHGLKLGTIADLVAYRQRLEAVEEASSLTDFISA</sequence>
<dbReference type="Pfam" id="PF00926">
    <property type="entry name" value="DHBP_synthase"/>
    <property type="match status" value="1"/>
</dbReference>
<accession>A0A0Q9YMI7</accession>
<evidence type="ECO:0000256" key="12">
    <source>
        <dbReference type="ARBA" id="ARBA00023211"/>
    </source>
</evidence>
<dbReference type="PANTHER" id="PTHR21327:SF34">
    <property type="entry name" value="3,4-DIHYDROXY-2-BUTANONE 4-PHOSPHATE SYNTHASE"/>
    <property type="match status" value="1"/>
</dbReference>
<dbReference type="STRING" id="295108.HT99x_01173"/>
<dbReference type="FunFam" id="3.90.870.10:FF:000001">
    <property type="entry name" value="Riboflavin biosynthesis protein RibBA"/>
    <property type="match status" value="1"/>
</dbReference>
<dbReference type="GO" id="GO:0003935">
    <property type="term" value="F:GTP cyclohydrolase II activity"/>
    <property type="evidence" value="ECO:0007669"/>
    <property type="project" value="TreeGrafter"/>
</dbReference>
<dbReference type="GO" id="GO:0008686">
    <property type="term" value="F:3,4-dihydroxy-2-butanone-4-phosphate synthase activity"/>
    <property type="evidence" value="ECO:0007669"/>
    <property type="project" value="UniProtKB-UniRule"/>
</dbReference>
<protein>
    <recommendedName>
        <fullName evidence="8 14">3,4-dihydroxy-2-butanone 4-phosphate synthase</fullName>
        <shortName evidence="14 15">DHBP synthase</shortName>
        <ecNumber evidence="7 14">4.1.99.12</ecNumber>
    </recommendedName>
</protein>
<comment type="cofactor">
    <cofactor evidence="14 15">
        <name>Mg(2+)</name>
        <dbReference type="ChEBI" id="CHEBI:18420"/>
    </cofactor>
    <cofactor evidence="14 15">
        <name>Mn(2+)</name>
        <dbReference type="ChEBI" id="CHEBI:29035"/>
    </cofactor>
    <text evidence="14 15">Binds 2 divalent metal cations per subunit. Magnesium or manganese.</text>
</comment>
<evidence type="ECO:0000256" key="1">
    <source>
        <dbReference type="ARBA" id="ARBA00000141"/>
    </source>
</evidence>
<dbReference type="AlphaFoldDB" id="A0A0Q9YMI7"/>
<comment type="catalytic activity">
    <reaction evidence="1 14 15">
        <text>D-ribulose 5-phosphate = (2S)-2-hydroxy-3-oxobutyl phosphate + formate + H(+)</text>
        <dbReference type="Rhea" id="RHEA:18457"/>
        <dbReference type="ChEBI" id="CHEBI:15378"/>
        <dbReference type="ChEBI" id="CHEBI:15740"/>
        <dbReference type="ChEBI" id="CHEBI:58121"/>
        <dbReference type="ChEBI" id="CHEBI:58830"/>
        <dbReference type="EC" id="4.1.99.12"/>
    </reaction>
</comment>
<keyword evidence="11 14" id="KW-0460">Magnesium</keyword>
<evidence type="ECO:0000256" key="10">
    <source>
        <dbReference type="ARBA" id="ARBA00022723"/>
    </source>
</evidence>
<feature type="binding site" evidence="14">
    <location>
        <position position="143"/>
    </location>
    <ligand>
        <name>Mg(2+)</name>
        <dbReference type="ChEBI" id="CHEBI:18420"/>
        <label>2</label>
    </ligand>
</feature>
<evidence type="ECO:0000256" key="2">
    <source>
        <dbReference type="ARBA" id="ARBA00001936"/>
    </source>
</evidence>
<evidence type="ECO:0000256" key="7">
    <source>
        <dbReference type="ARBA" id="ARBA00012153"/>
    </source>
</evidence>
<name>A0A0Q9YMI7_9GAMM</name>
<gene>
    <name evidence="14 16" type="primary">ribB</name>
    <name evidence="17" type="ORF">HT99x_002740</name>
    <name evidence="16" type="ORF">HT99x_01173</name>
</gene>
<evidence type="ECO:0000256" key="5">
    <source>
        <dbReference type="ARBA" id="ARBA00005520"/>
    </source>
</evidence>
<evidence type="ECO:0000256" key="14">
    <source>
        <dbReference type="HAMAP-Rule" id="MF_00180"/>
    </source>
</evidence>
<evidence type="ECO:0000313" key="16">
    <source>
        <dbReference type="EMBL" id="KRG21979.1"/>
    </source>
</evidence>
<keyword evidence="9 14" id="KW-0686">Riboflavin biosynthesis</keyword>
<dbReference type="RefSeq" id="WP_075065790.1">
    <property type="nucleotide sequence ID" value="NZ_LKAJ02000001.1"/>
</dbReference>
<feature type="binding site" evidence="14">
    <location>
        <begin position="140"/>
        <end position="144"/>
    </location>
    <ligand>
        <name>D-ribulose 5-phosphate</name>
        <dbReference type="ChEBI" id="CHEBI:58121"/>
    </ligand>
</feature>
<keyword evidence="10 14" id="KW-0479">Metal-binding</keyword>
<dbReference type="EMBL" id="LKAJ01000003">
    <property type="protein sequence ID" value="KRG21979.1"/>
    <property type="molecule type" value="Genomic_DNA"/>
</dbReference>
<dbReference type="GO" id="GO:0030145">
    <property type="term" value="F:manganese ion binding"/>
    <property type="evidence" value="ECO:0007669"/>
    <property type="project" value="UniProtKB-UniRule"/>
</dbReference>
<dbReference type="InterPro" id="IPR017945">
    <property type="entry name" value="DHBP_synth_RibB-like_a/b_dom"/>
</dbReference>
<dbReference type="Proteomes" id="UP000051497">
    <property type="component" value="Unassembled WGS sequence"/>
</dbReference>
<evidence type="ECO:0000313" key="18">
    <source>
        <dbReference type="Proteomes" id="UP000051497"/>
    </source>
</evidence>
<evidence type="ECO:0000256" key="4">
    <source>
        <dbReference type="ARBA" id="ARBA00004904"/>
    </source>
</evidence>
<comment type="pathway">
    <text evidence="4 14 15">Cofactor biosynthesis; riboflavin biosynthesis; 2-hydroxy-3-oxobutyl phosphate from D-ribulose 5-phosphate: step 1/1.</text>
</comment>
<evidence type="ECO:0000256" key="8">
    <source>
        <dbReference type="ARBA" id="ARBA00018836"/>
    </source>
</evidence>
<feature type="binding site" evidence="14">
    <location>
        <position position="28"/>
    </location>
    <ligand>
        <name>Mg(2+)</name>
        <dbReference type="ChEBI" id="CHEBI:18420"/>
        <label>2</label>
    </ligand>
</feature>
<comment type="similarity">
    <text evidence="5">In the N-terminal section; belongs to the DHBP synthase family.</text>
</comment>
<dbReference type="InterPro" id="IPR000422">
    <property type="entry name" value="DHBP_synthase_RibB"/>
</dbReference>
<feature type="binding site" evidence="14">
    <location>
        <position position="28"/>
    </location>
    <ligand>
        <name>Mg(2+)</name>
        <dbReference type="ChEBI" id="CHEBI:18420"/>
        <label>1</label>
    </ligand>
</feature>
<comment type="cofactor">
    <cofactor evidence="2">
        <name>Mn(2+)</name>
        <dbReference type="ChEBI" id="CHEBI:29035"/>
    </cofactor>
</comment>
<dbReference type="OrthoDB" id="9793111at2"/>
<comment type="similarity">
    <text evidence="14 15">Belongs to the DHBP synthase family.</text>
</comment>
<feature type="binding site" evidence="14">
    <location>
        <position position="32"/>
    </location>
    <ligand>
        <name>D-ribulose 5-phosphate</name>
        <dbReference type="ChEBI" id="CHEBI:58121"/>
    </ligand>
</feature>
<evidence type="ECO:0000256" key="15">
    <source>
        <dbReference type="RuleBase" id="RU003843"/>
    </source>
</evidence>
<keyword evidence="13 14" id="KW-0456">Lyase</keyword>
<dbReference type="SUPFAM" id="SSF55821">
    <property type="entry name" value="YrdC/RibB"/>
    <property type="match status" value="1"/>
</dbReference>
<comment type="subunit">
    <text evidence="14 15">Homodimer.</text>
</comment>
<feature type="binding site" evidence="14">
    <location>
        <begin position="27"/>
        <end position="28"/>
    </location>
    <ligand>
        <name>D-ribulose 5-phosphate</name>
        <dbReference type="ChEBI" id="CHEBI:58121"/>
    </ligand>
</feature>
<comment type="caution">
    <text evidence="16">The sequence shown here is derived from an EMBL/GenBank/DDBJ whole genome shotgun (WGS) entry which is preliminary data.</text>
</comment>
<organism evidence="16">
    <name type="scientific">Candidatus Berkiella aquae</name>
    <dbReference type="NCBI Taxonomy" id="295108"/>
    <lineage>
        <taxon>Bacteria</taxon>
        <taxon>Pseudomonadati</taxon>
        <taxon>Pseudomonadota</taxon>
        <taxon>Gammaproteobacteria</taxon>
        <taxon>Candidatus Berkiellales</taxon>
        <taxon>Candidatus Berkiellaceae</taxon>
        <taxon>Candidatus Berkiella</taxon>
    </lineage>
</organism>
<dbReference type="HAMAP" id="MF_00180">
    <property type="entry name" value="RibB"/>
    <property type="match status" value="1"/>
</dbReference>
<dbReference type="GO" id="GO:0000287">
    <property type="term" value="F:magnesium ion binding"/>
    <property type="evidence" value="ECO:0007669"/>
    <property type="project" value="UniProtKB-UniRule"/>
</dbReference>
<reference evidence="17" key="3">
    <citation type="submission" date="2021-06" db="EMBL/GenBank/DDBJ databases">
        <title>Genomic Description and Analysis of Intracellular Bacteria, Candidatus Berkiella cookevillensis and Candidatus Berkiella aquae.</title>
        <authorList>
            <person name="Kidane D.T."/>
            <person name="Mehari Y.T."/>
            <person name="Rice F.C."/>
            <person name="Arivett B.A."/>
            <person name="Farone A.L."/>
            <person name="Berk S.G."/>
            <person name="Farone M.B."/>
        </authorList>
    </citation>
    <scope>NUCLEOTIDE SEQUENCE</scope>
    <source>
        <strain evidence="17">HT99</strain>
    </source>
</reference>
<proteinExistence type="inferred from homology"/>
<dbReference type="Gene3D" id="3.90.870.10">
    <property type="entry name" value="DHBP synthase"/>
    <property type="match status" value="1"/>
</dbReference>